<dbReference type="SUPFAM" id="SSF52047">
    <property type="entry name" value="RNI-like"/>
    <property type="match status" value="2"/>
</dbReference>
<sequence>MMGGSCSTQRRSRSRRSNSRDGRRRRVESGPRFRKSRSRVRRFCGGGDEDSGDESRIGKGTQRATRHSLDVELTPLRYSTQVPNNSISHFYPPQDNYIPHPDGTRSPKSLVDLCINSLCRSLPNFDELPPGLPQEIVDRILASLTSHGALNSTTLRCLNKCELSVLNLANCRGVSDEWFSPPKGQSVGMRSLSPARYREKQRPRSASMPYGNLSAASPLSLRGIIHHAASVPEHDFLKDSSSSLMDIDDEYQEIDSSPTESMEGRSSSSSSSASFVSALSSPRSAQSASSHEESEEMAHERLHSPLLPSVLPPPDFFSIKSRPMWQNPSTSGVCMPFYPSLVRQPPPLMAFASSLHTEESLEDAGTSEYGENETHHSSLTVLDLRGSRITDRGLLQLSHPSPLSSLEVVKLDNCHGLTGRGMIAFAHSNKLHTLTLANCRRITDEAVVNVSHLGRSLTAVNLGGCRCLTDRSLEALGGLLELRKLDLSQCDLITDEGLTNLQDLELIEELSLGWCRQISDEGMAIIAGQPNRAHSLRVLRLARCPITDEGLEHIGKFSCLEELDLNGCINISSTVLGDSLAKLTQLSSLDVSYCPGILRSSWQGKINNLKSLELCYSRVTDTHFSRFSSLPNLEELNLDSCPIGDWTIAHLSDNDVIPNILSLDLADTDLSDIGMTKISKFKLLRKLSLFYCNISNTGLRHLSSLTSLEVLNLDSRDIGDDGLKYLCSLPLKSLDLFSGRVTDIGCAFLSKIKTLCNLELCGGGVGDLGCAHLATLSNLESLNLSQNERITNSGASALAALTNLKALNLSNTCVTPDALKFFSGLLKLQSLALYGCRDMIDSPDLDSLQSELPSLRCVRLNSDMNEDGVINHDESDLDESDDDLVEDDEDTDLIASGNDNLESMFPYQSLESEASSDEDIDDFEDAHHDHDDLESLDDVMNDDSEDEDEEV</sequence>
<dbReference type="InterPro" id="IPR001611">
    <property type="entry name" value="Leu-rich_rpt"/>
</dbReference>
<dbReference type="SMART" id="SM00367">
    <property type="entry name" value="LRR_CC"/>
    <property type="match status" value="10"/>
</dbReference>
<feature type="region of interest" description="Disordered" evidence="1">
    <location>
        <begin position="255"/>
        <end position="306"/>
    </location>
</feature>
<organism evidence="3 4">
    <name type="scientific">Cyclotella atomus</name>
    <dbReference type="NCBI Taxonomy" id="382360"/>
    <lineage>
        <taxon>Eukaryota</taxon>
        <taxon>Sar</taxon>
        <taxon>Stramenopiles</taxon>
        <taxon>Ochrophyta</taxon>
        <taxon>Bacillariophyta</taxon>
        <taxon>Coscinodiscophyceae</taxon>
        <taxon>Thalassiosirophycidae</taxon>
        <taxon>Stephanodiscales</taxon>
        <taxon>Stephanodiscaceae</taxon>
        <taxon>Cyclotella</taxon>
    </lineage>
</organism>
<feature type="compositionally biased region" description="Acidic residues" evidence="1">
    <location>
        <begin position="914"/>
        <end position="924"/>
    </location>
</feature>
<comment type="caution">
    <text evidence="3">The sequence shown here is derived from an EMBL/GenBank/DDBJ whole genome shotgun (WGS) entry which is preliminary data.</text>
</comment>
<feature type="compositionally biased region" description="Acidic residues" evidence="1">
    <location>
        <begin position="875"/>
        <end position="886"/>
    </location>
</feature>
<feature type="region of interest" description="Disordered" evidence="1">
    <location>
        <begin position="182"/>
        <end position="211"/>
    </location>
</feature>
<dbReference type="Gene3D" id="3.80.10.10">
    <property type="entry name" value="Ribonuclease Inhibitor"/>
    <property type="match status" value="4"/>
</dbReference>
<evidence type="ECO:0000259" key="2">
    <source>
        <dbReference type="Pfam" id="PF25372"/>
    </source>
</evidence>
<feature type="region of interest" description="Disordered" evidence="1">
    <location>
        <begin position="867"/>
        <end position="886"/>
    </location>
</feature>
<keyword evidence="4" id="KW-1185">Reference proteome</keyword>
<feature type="domain" description="F-box/LRR-repeat protein 15-like leucin rich repeat" evidence="2">
    <location>
        <begin position="375"/>
        <end position="490"/>
    </location>
</feature>
<accession>A0ABD3NIK2</accession>
<feature type="compositionally biased region" description="Acidic residues" evidence="1">
    <location>
        <begin position="934"/>
        <end position="951"/>
    </location>
</feature>
<evidence type="ECO:0000313" key="4">
    <source>
        <dbReference type="Proteomes" id="UP001530400"/>
    </source>
</evidence>
<feature type="region of interest" description="Disordered" evidence="1">
    <location>
        <begin position="893"/>
        <end position="951"/>
    </location>
</feature>
<proteinExistence type="predicted"/>
<dbReference type="InterPro" id="IPR006553">
    <property type="entry name" value="Leu-rich_rpt_Cys-con_subtyp"/>
</dbReference>
<dbReference type="InterPro" id="IPR057207">
    <property type="entry name" value="FBXL15_LRR"/>
</dbReference>
<dbReference type="AlphaFoldDB" id="A0ABD3NIK2"/>
<gene>
    <name evidence="3" type="ORF">ACHAWO_007895</name>
</gene>
<feature type="compositionally biased region" description="Basic residues" evidence="1">
    <location>
        <begin position="10"/>
        <end position="42"/>
    </location>
</feature>
<reference evidence="3 4" key="1">
    <citation type="submission" date="2024-10" db="EMBL/GenBank/DDBJ databases">
        <title>Updated reference genomes for cyclostephanoid diatoms.</title>
        <authorList>
            <person name="Roberts W.R."/>
            <person name="Alverson A.J."/>
        </authorList>
    </citation>
    <scope>NUCLEOTIDE SEQUENCE [LARGE SCALE GENOMIC DNA]</scope>
    <source>
        <strain evidence="3 4">AJA010-31</strain>
    </source>
</reference>
<protein>
    <recommendedName>
        <fullName evidence="2">F-box/LRR-repeat protein 15-like leucin rich repeat domain-containing protein</fullName>
    </recommendedName>
</protein>
<dbReference type="Pfam" id="PF13516">
    <property type="entry name" value="LRR_6"/>
    <property type="match status" value="7"/>
</dbReference>
<feature type="region of interest" description="Disordered" evidence="1">
    <location>
        <begin position="1"/>
        <end position="67"/>
    </location>
</feature>
<evidence type="ECO:0000313" key="3">
    <source>
        <dbReference type="EMBL" id="KAL3775223.1"/>
    </source>
</evidence>
<dbReference type="Pfam" id="PF25372">
    <property type="entry name" value="DUF7885"/>
    <property type="match status" value="1"/>
</dbReference>
<dbReference type="PANTHER" id="PTHR13318:SF190">
    <property type="entry name" value="PARTNER OF PAIRED, ISOFORM B"/>
    <property type="match status" value="1"/>
</dbReference>
<dbReference type="SMART" id="SM00368">
    <property type="entry name" value="LRR_RI"/>
    <property type="match status" value="7"/>
</dbReference>
<dbReference type="EMBL" id="JALLPJ020001163">
    <property type="protein sequence ID" value="KAL3775223.1"/>
    <property type="molecule type" value="Genomic_DNA"/>
</dbReference>
<feature type="compositionally biased region" description="Low complexity" evidence="1">
    <location>
        <begin position="256"/>
        <end position="289"/>
    </location>
</feature>
<feature type="compositionally biased region" description="Basic and acidic residues" evidence="1">
    <location>
        <begin position="290"/>
        <end position="303"/>
    </location>
</feature>
<evidence type="ECO:0000256" key="1">
    <source>
        <dbReference type="SAM" id="MobiDB-lite"/>
    </source>
</evidence>
<name>A0ABD3NIK2_9STRA</name>
<dbReference type="InterPro" id="IPR032675">
    <property type="entry name" value="LRR_dom_sf"/>
</dbReference>
<dbReference type="PANTHER" id="PTHR13318">
    <property type="entry name" value="PARTNER OF PAIRED, ISOFORM B-RELATED"/>
    <property type="match status" value="1"/>
</dbReference>
<dbReference type="Proteomes" id="UP001530400">
    <property type="component" value="Unassembled WGS sequence"/>
</dbReference>